<feature type="compositionally biased region" description="Polar residues" evidence="1">
    <location>
        <begin position="43"/>
        <end position="52"/>
    </location>
</feature>
<evidence type="ECO:0000313" key="2">
    <source>
        <dbReference type="EMBL" id="KAK3237420.1"/>
    </source>
</evidence>
<gene>
    <name evidence="2" type="ORF">CYMTET_52498</name>
</gene>
<name>A0AAE0BK03_9CHLO</name>
<protein>
    <submittedName>
        <fullName evidence="2">Uncharacterized protein</fullName>
    </submittedName>
</protein>
<comment type="caution">
    <text evidence="2">The sequence shown here is derived from an EMBL/GenBank/DDBJ whole genome shotgun (WGS) entry which is preliminary data.</text>
</comment>
<sequence>PKSKNRLSTEEDDMVEEELSSMEFDNGITSFSRPTAGAPPTRDSGSISSFSRPTAGAPPTRASAGAPPTRTSAGSFAPPLGASPSADFSDVEEIEI</sequence>
<accession>A0AAE0BK03</accession>
<keyword evidence="3" id="KW-1185">Reference proteome</keyword>
<evidence type="ECO:0000256" key="1">
    <source>
        <dbReference type="SAM" id="MobiDB-lite"/>
    </source>
</evidence>
<dbReference type="AlphaFoldDB" id="A0AAE0BK03"/>
<reference evidence="2 3" key="1">
    <citation type="journal article" date="2015" name="Genome Biol. Evol.">
        <title>Comparative Genomics of a Bacterivorous Green Alga Reveals Evolutionary Causalities and Consequences of Phago-Mixotrophic Mode of Nutrition.</title>
        <authorList>
            <person name="Burns J.A."/>
            <person name="Paasch A."/>
            <person name="Narechania A."/>
            <person name="Kim E."/>
        </authorList>
    </citation>
    <scope>NUCLEOTIDE SEQUENCE [LARGE SCALE GENOMIC DNA]</scope>
    <source>
        <strain evidence="2 3">PLY_AMNH</strain>
    </source>
</reference>
<feature type="compositionally biased region" description="Acidic residues" evidence="1">
    <location>
        <begin position="10"/>
        <end position="20"/>
    </location>
</feature>
<evidence type="ECO:0000313" key="3">
    <source>
        <dbReference type="Proteomes" id="UP001190700"/>
    </source>
</evidence>
<organism evidence="2 3">
    <name type="scientific">Cymbomonas tetramitiformis</name>
    <dbReference type="NCBI Taxonomy" id="36881"/>
    <lineage>
        <taxon>Eukaryota</taxon>
        <taxon>Viridiplantae</taxon>
        <taxon>Chlorophyta</taxon>
        <taxon>Pyramimonadophyceae</taxon>
        <taxon>Pyramimonadales</taxon>
        <taxon>Pyramimonadaceae</taxon>
        <taxon>Cymbomonas</taxon>
    </lineage>
</organism>
<dbReference type="Proteomes" id="UP001190700">
    <property type="component" value="Unassembled WGS sequence"/>
</dbReference>
<feature type="non-terminal residue" evidence="2">
    <location>
        <position position="1"/>
    </location>
</feature>
<feature type="region of interest" description="Disordered" evidence="1">
    <location>
        <begin position="1"/>
        <end position="96"/>
    </location>
</feature>
<dbReference type="EMBL" id="LGRX02034600">
    <property type="protein sequence ID" value="KAK3237420.1"/>
    <property type="molecule type" value="Genomic_DNA"/>
</dbReference>
<proteinExistence type="predicted"/>